<dbReference type="InterPro" id="IPR013783">
    <property type="entry name" value="Ig-like_fold"/>
</dbReference>
<reference evidence="8" key="2">
    <citation type="submission" date="2025-09" db="UniProtKB">
        <authorList>
            <consortium name="Ensembl"/>
        </authorList>
    </citation>
    <scope>IDENTIFICATION</scope>
</reference>
<keyword evidence="6" id="KW-0393">Immunoglobulin domain</keyword>
<dbReference type="Pfam" id="PF07686">
    <property type="entry name" value="V-set"/>
    <property type="match status" value="1"/>
</dbReference>
<proteinExistence type="predicted"/>
<accession>A0A3Q3JIB4</accession>
<keyword evidence="9" id="KW-1185">Reference proteome</keyword>
<evidence type="ECO:0000256" key="2">
    <source>
        <dbReference type="ARBA" id="ARBA00022729"/>
    </source>
</evidence>
<dbReference type="SMART" id="SM00409">
    <property type="entry name" value="IG"/>
    <property type="match status" value="1"/>
</dbReference>
<dbReference type="PROSITE" id="PS50835">
    <property type="entry name" value="IG_LIKE"/>
    <property type="match status" value="1"/>
</dbReference>
<keyword evidence="3" id="KW-0472">Membrane</keyword>
<dbReference type="Proteomes" id="UP000261600">
    <property type="component" value="Unplaced"/>
</dbReference>
<comment type="subcellular location">
    <subcellularLocation>
        <location evidence="1">Membrane</location>
    </subcellularLocation>
</comment>
<organism evidence="8 9">
    <name type="scientific">Monopterus albus</name>
    <name type="common">Swamp eel</name>
    <dbReference type="NCBI Taxonomy" id="43700"/>
    <lineage>
        <taxon>Eukaryota</taxon>
        <taxon>Metazoa</taxon>
        <taxon>Chordata</taxon>
        <taxon>Craniata</taxon>
        <taxon>Vertebrata</taxon>
        <taxon>Euteleostomi</taxon>
        <taxon>Actinopterygii</taxon>
        <taxon>Neopterygii</taxon>
        <taxon>Teleostei</taxon>
        <taxon>Neoteleostei</taxon>
        <taxon>Acanthomorphata</taxon>
        <taxon>Anabantaria</taxon>
        <taxon>Synbranchiformes</taxon>
        <taxon>Synbranchidae</taxon>
        <taxon>Monopterus</taxon>
    </lineage>
</organism>
<protein>
    <recommendedName>
        <fullName evidence="7">Ig-like domain-containing protein</fullName>
    </recommendedName>
</protein>
<dbReference type="InterPro" id="IPR013106">
    <property type="entry name" value="Ig_V-set"/>
</dbReference>
<dbReference type="InterPro" id="IPR036179">
    <property type="entry name" value="Ig-like_dom_sf"/>
</dbReference>
<evidence type="ECO:0000313" key="9">
    <source>
        <dbReference type="Proteomes" id="UP000261600"/>
    </source>
</evidence>
<dbReference type="Gene3D" id="2.60.40.10">
    <property type="entry name" value="Immunoglobulins"/>
    <property type="match status" value="1"/>
</dbReference>
<dbReference type="InterPro" id="IPR007110">
    <property type="entry name" value="Ig-like_dom"/>
</dbReference>
<evidence type="ECO:0000256" key="5">
    <source>
        <dbReference type="ARBA" id="ARBA00023180"/>
    </source>
</evidence>
<dbReference type="GO" id="GO:0005102">
    <property type="term" value="F:signaling receptor binding"/>
    <property type="evidence" value="ECO:0007669"/>
    <property type="project" value="TreeGrafter"/>
</dbReference>
<dbReference type="GO" id="GO:0001817">
    <property type="term" value="P:regulation of cytokine production"/>
    <property type="evidence" value="ECO:0007669"/>
    <property type="project" value="TreeGrafter"/>
</dbReference>
<evidence type="ECO:0000313" key="8">
    <source>
        <dbReference type="Ensembl" id="ENSMALP00000019144.1"/>
    </source>
</evidence>
<dbReference type="SUPFAM" id="SSF48726">
    <property type="entry name" value="Immunoglobulin"/>
    <property type="match status" value="1"/>
</dbReference>
<dbReference type="PANTHER" id="PTHR24100:SF151">
    <property type="entry name" value="ICOS LIGAND"/>
    <property type="match status" value="1"/>
</dbReference>
<dbReference type="PANTHER" id="PTHR24100">
    <property type="entry name" value="BUTYROPHILIN"/>
    <property type="match status" value="1"/>
</dbReference>
<dbReference type="GO" id="GO:0050863">
    <property type="term" value="P:regulation of T cell activation"/>
    <property type="evidence" value="ECO:0007669"/>
    <property type="project" value="UniProtKB-ARBA"/>
</dbReference>
<evidence type="ECO:0000256" key="3">
    <source>
        <dbReference type="ARBA" id="ARBA00023136"/>
    </source>
</evidence>
<feature type="domain" description="Ig-like" evidence="7">
    <location>
        <begin position="31"/>
        <end position="113"/>
    </location>
</feature>
<evidence type="ECO:0000256" key="4">
    <source>
        <dbReference type="ARBA" id="ARBA00023157"/>
    </source>
</evidence>
<dbReference type="GO" id="GO:0050852">
    <property type="term" value="P:T cell receptor signaling pathway"/>
    <property type="evidence" value="ECO:0007669"/>
    <property type="project" value="TreeGrafter"/>
</dbReference>
<dbReference type="InterPro" id="IPR003599">
    <property type="entry name" value="Ig_sub"/>
</dbReference>
<dbReference type="Ensembl" id="ENSMALT00000019527.1">
    <property type="protein sequence ID" value="ENSMALP00000019144.1"/>
    <property type="gene ID" value="ENSMALG00000013369.1"/>
</dbReference>
<evidence type="ECO:0000256" key="6">
    <source>
        <dbReference type="ARBA" id="ARBA00023319"/>
    </source>
</evidence>
<keyword evidence="4" id="KW-1015">Disulfide bond</keyword>
<name>A0A3Q3JIB4_MONAL</name>
<sequence length="209" mass="23972">RGCTWFSFGFQFCASWFSVRGAPEKVLALAGGYVVLPCSFNITASSYFPTVEWSKKDLRSNIIFLYRDGCETYEMKNPAYEFRTSLIAKDLKNGDVSLRISDVQLSDAGQYQCMRLWKNSHKDITVVELAVGTSSQVFVYTDVTGASHLISLLYFVFIPSCPTLLLFYFLHVFLLLIPFFSYWLYFHVFIFLYSIGRLCASLSSLHFFV</sequence>
<dbReference type="GO" id="GO:0009897">
    <property type="term" value="C:external side of plasma membrane"/>
    <property type="evidence" value="ECO:0007669"/>
    <property type="project" value="TreeGrafter"/>
</dbReference>
<dbReference type="AlphaFoldDB" id="A0A3Q3JIB4"/>
<dbReference type="FunFam" id="2.60.40.10:FF:000142">
    <property type="entry name" value="V-set domain-containing T-cell activation inhibitor 1"/>
    <property type="match status" value="1"/>
</dbReference>
<evidence type="ECO:0000259" key="7">
    <source>
        <dbReference type="PROSITE" id="PS50835"/>
    </source>
</evidence>
<keyword evidence="5" id="KW-0325">Glycoprotein</keyword>
<evidence type="ECO:0000256" key="1">
    <source>
        <dbReference type="ARBA" id="ARBA00004370"/>
    </source>
</evidence>
<dbReference type="GO" id="GO:1903037">
    <property type="term" value="P:regulation of leukocyte cell-cell adhesion"/>
    <property type="evidence" value="ECO:0007669"/>
    <property type="project" value="UniProtKB-ARBA"/>
</dbReference>
<dbReference type="InterPro" id="IPR050504">
    <property type="entry name" value="IgSF_BTN/MOG"/>
</dbReference>
<reference evidence="8" key="1">
    <citation type="submission" date="2025-08" db="UniProtKB">
        <authorList>
            <consortium name="Ensembl"/>
        </authorList>
    </citation>
    <scope>IDENTIFICATION</scope>
</reference>
<dbReference type="STRING" id="43700.ENSMALP00000019144"/>
<keyword evidence="2" id="KW-0732">Signal</keyword>